<evidence type="ECO:0000256" key="1">
    <source>
        <dbReference type="SAM" id="SignalP"/>
    </source>
</evidence>
<feature type="chain" id="PRO_5005895803" evidence="1">
    <location>
        <begin position="22"/>
        <end position="41"/>
    </location>
</feature>
<accession>A0A0N5CFP0</accession>
<evidence type="ECO:0000313" key="2">
    <source>
        <dbReference type="Proteomes" id="UP000046392"/>
    </source>
</evidence>
<sequence>MLLNYFTVLIFFLQILKYTIPDEAVFNYICGNDPYRFFSHV</sequence>
<reference evidence="3" key="1">
    <citation type="submission" date="2017-02" db="UniProtKB">
        <authorList>
            <consortium name="WormBaseParasite"/>
        </authorList>
    </citation>
    <scope>IDENTIFICATION</scope>
</reference>
<keyword evidence="2" id="KW-1185">Reference proteome</keyword>
<evidence type="ECO:0000313" key="3">
    <source>
        <dbReference type="WBParaSite" id="SPAL_0001667500.1"/>
    </source>
</evidence>
<proteinExistence type="predicted"/>
<name>A0A0N5CFP0_STREA</name>
<organism evidence="2 3">
    <name type="scientific">Strongyloides papillosus</name>
    <name type="common">Intestinal threadworm</name>
    <dbReference type="NCBI Taxonomy" id="174720"/>
    <lineage>
        <taxon>Eukaryota</taxon>
        <taxon>Metazoa</taxon>
        <taxon>Ecdysozoa</taxon>
        <taxon>Nematoda</taxon>
        <taxon>Chromadorea</taxon>
        <taxon>Rhabditida</taxon>
        <taxon>Tylenchina</taxon>
        <taxon>Panagrolaimomorpha</taxon>
        <taxon>Strongyloidoidea</taxon>
        <taxon>Strongyloididae</taxon>
        <taxon>Strongyloides</taxon>
    </lineage>
</organism>
<keyword evidence="1" id="KW-0732">Signal</keyword>
<protein>
    <submittedName>
        <fullName evidence="3">Uncharacterized protein</fullName>
    </submittedName>
</protein>
<dbReference type="Proteomes" id="UP000046392">
    <property type="component" value="Unplaced"/>
</dbReference>
<dbReference type="WBParaSite" id="SPAL_0001667500.1">
    <property type="protein sequence ID" value="SPAL_0001667500.1"/>
    <property type="gene ID" value="SPAL_0001667500"/>
</dbReference>
<dbReference type="AlphaFoldDB" id="A0A0N5CFP0"/>
<feature type="signal peptide" evidence="1">
    <location>
        <begin position="1"/>
        <end position="21"/>
    </location>
</feature>